<dbReference type="SUPFAM" id="SSF51905">
    <property type="entry name" value="FAD/NAD(P)-binding domain"/>
    <property type="match status" value="3"/>
</dbReference>
<dbReference type="PANTHER" id="PTHR42877:SF6">
    <property type="entry name" value="MONOOXYGENASE, PUTATIVE (AFU_ORTHOLOGUE AFUA_3G15050)-RELATED"/>
    <property type="match status" value="1"/>
</dbReference>
<organism evidence="6 7">
    <name type="scientific">Polychaeton citri CBS 116435</name>
    <dbReference type="NCBI Taxonomy" id="1314669"/>
    <lineage>
        <taxon>Eukaryota</taxon>
        <taxon>Fungi</taxon>
        <taxon>Dikarya</taxon>
        <taxon>Ascomycota</taxon>
        <taxon>Pezizomycotina</taxon>
        <taxon>Dothideomycetes</taxon>
        <taxon>Dothideomycetidae</taxon>
        <taxon>Capnodiales</taxon>
        <taxon>Capnodiaceae</taxon>
        <taxon>Polychaeton</taxon>
    </lineage>
</organism>
<feature type="region of interest" description="Disordered" evidence="5">
    <location>
        <begin position="1"/>
        <end position="43"/>
    </location>
</feature>
<evidence type="ECO:0000256" key="1">
    <source>
        <dbReference type="ARBA" id="ARBA00010139"/>
    </source>
</evidence>
<dbReference type="GO" id="GO:0050660">
    <property type="term" value="F:flavin adenine dinucleotide binding"/>
    <property type="evidence" value="ECO:0007669"/>
    <property type="project" value="InterPro"/>
</dbReference>
<comment type="caution">
    <text evidence="6">The sequence shown here is derived from an EMBL/GenBank/DDBJ whole genome shotgun (WGS) entry which is preliminary data.</text>
</comment>
<dbReference type="InterPro" id="IPR020946">
    <property type="entry name" value="Flavin_mOase-like"/>
</dbReference>
<dbReference type="PANTHER" id="PTHR42877">
    <property type="entry name" value="L-ORNITHINE N(5)-MONOOXYGENASE-RELATED"/>
    <property type="match status" value="1"/>
</dbReference>
<comment type="similarity">
    <text evidence="1">Belongs to the FAD-binding monooxygenase family.</text>
</comment>
<evidence type="ECO:0000313" key="6">
    <source>
        <dbReference type="EMBL" id="KAF2717917.1"/>
    </source>
</evidence>
<evidence type="ECO:0000256" key="4">
    <source>
        <dbReference type="ARBA" id="ARBA00023002"/>
    </source>
</evidence>
<evidence type="ECO:0000256" key="5">
    <source>
        <dbReference type="SAM" id="MobiDB-lite"/>
    </source>
</evidence>
<dbReference type="Gene3D" id="3.50.50.60">
    <property type="entry name" value="FAD/NAD(P)-binding domain"/>
    <property type="match status" value="2"/>
</dbReference>
<protein>
    <submittedName>
        <fullName evidence="6">FAD/NAD(P)-binding domain-containing protein</fullName>
    </submittedName>
</protein>
<evidence type="ECO:0000256" key="2">
    <source>
        <dbReference type="ARBA" id="ARBA00022630"/>
    </source>
</evidence>
<dbReference type="InterPro" id="IPR036188">
    <property type="entry name" value="FAD/NAD-bd_sf"/>
</dbReference>
<keyword evidence="3" id="KW-0274">FAD</keyword>
<reference evidence="6" key="1">
    <citation type="journal article" date="2020" name="Stud. Mycol.">
        <title>101 Dothideomycetes genomes: a test case for predicting lifestyles and emergence of pathogens.</title>
        <authorList>
            <person name="Haridas S."/>
            <person name="Albert R."/>
            <person name="Binder M."/>
            <person name="Bloem J."/>
            <person name="Labutti K."/>
            <person name="Salamov A."/>
            <person name="Andreopoulos B."/>
            <person name="Baker S."/>
            <person name="Barry K."/>
            <person name="Bills G."/>
            <person name="Bluhm B."/>
            <person name="Cannon C."/>
            <person name="Castanera R."/>
            <person name="Culley D."/>
            <person name="Daum C."/>
            <person name="Ezra D."/>
            <person name="Gonzalez J."/>
            <person name="Henrissat B."/>
            <person name="Kuo A."/>
            <person name="Liang C."/>
            <person name="Lipzen A."/>
            <person name="Lutzoni F."/>
            <person name="Magnuson J."/>
            <person name="Mondo S."/>
            <person name="Nolan M."/>
            <person name="Ohm R."/>
            <person name="Pangilinan J."/>
            <person name="Park H.-J."/>
            <person name="Ramirez L."/>
            <person name="Alfaro M."/>
            <person name="Sun H."/>
            <person name="Tritt A."/>
            <person name="Yoshinaga Y."/>
            <person name="Zwiers L.-H."/>
            <person name="Turgeon B."/>
            <person name="Goodwin S."/>
            <person name="Spatafora J."/>
            <person name="Crous P."/>
            <person name="Grigoriev I."/>
        </authorList>
    </citation>
    <scope>NUCLEOTIDE SEQUENCE</scope>
    <source>
        <strain evidence="6">CBS 116435</strain>
    </source>
</reference>
<proteinExistence type="inferred from homology"/>
<dbReference type="GO" id="GO:0050661">
    <property type="term" value="F:NADP binding"/>
    <property type="evidence" value="ECO:0007669"/>
    <property type="project" value="InterPro"/>
</dbReference>
<keyword evidence="2" id="KW-0285">Flavoprotein</keyword>
<dbReference type="Proteomes" id="UP000799441">
    <property type="component" value="Unassembled WGS sequence"/>
</dbReference>
<feature type="compositionally biased region" description="Polar residues" evidence="5">
    <location>
        <begin position="27"/>
        <end position="40"/>
    </location>
</feature>
<dbReference type="InterPro" id="IPR051209">
    <property type="entry name" value="FAD-bind_Monooxygenase_sf"/>
</dbReference>
<keyword evidence="4" id="KW-0560">Oxidoreductase</keyword>
<name>A0A9P4PZR8_9PEZI</name>
<dbReference type="GO" id="GO:0004499">
    <property type="term" value="F:N,N-dimethylaniline monooxygenase activity"/>
    <property type="evidence" value="ECO:0007669"/>
    <property type="project" value="InterPro"/>
</dbReference>
<dbReference type="AlphaFoldDB" id="A0A9P4PZR8"/>
<evidence type="ECO:0000313" key="7">
    <source>
        <dbReference type="Proteomes" id="UP000799441"/>
    </source>
</evidence>
<evidence type="ECO:0000256" key="3">
    <source>
        <dbReference type="ARBA" id="ARBA00022827"/>
    </source>
</evidence>
<accession>A0A9P4PZR8</accession>
<dbReference type="OrthoDB" id="74360at2759"/>
<sequence length="623" mass="69165">MAVLSDADAPVELETSGLNTPGVDVASGTNANGTTSSLNGSPDDEWVYPWPTDFKIREHPVGEVRELKVAIIGAGLAGITAAALLPAKVPGVRVTLLEKNSDVGGTWLENIYPGVRCDIPAHAYQSTFAPKTDWSEAYAQGPEILSYWQSVARKHDVYSKCRFRTLVKGAYWEDTASKWKIDIKDLDTNTDSSEHFDFLVSAIGHFNEWTLPSIPGLENFKGHLRHSSNWDPSFDPKGKRIATIGNGASGIQVTTEIQKVAAHVDHYARNKTWIAGSFGKGVADRQDTPMLFTDDQIASFEDPATYLKFRKDLEGNLFRRFDAQLRASETTKNSTQTYRDLMKKRLGGSDEMVAKLVPDFPPFCRRLTPGPGYLEALTKENLDFVQTPIQKITEEGIVTVDGKERKVDAIICSTGANVHFAPPFPIVANDIDLSRDWKHGGKYGFPYNYLGIATPGLPNFASLLGPNPPGTSGTVPHGAEVQATYVSKLLRKLGAQGIRTMTPSKAAADDFLEYCDALFPRTNMSRKCSSWYNGGKPGARIHGCWPGSALHWTHILREPRWEDFEYTYIKHQDDGPGKKINRFAYFGNGWSTTELDKDSDVTPHLKLPEQNDLKDVHERWWDL</sequence>
<gene>
    <name evidence="6" type="ORF">K431DRAFT_275967</name>
</gene>
<dbReference type="Pfam" id="PF00743">
    <property type="entry name" value="FMO-like"/>
    <property type="match status" value="1"/>
</dbReference>
<dbReference type="EMBL" id="MU003834">
    <property type="protein sequence ID" value="KAF2717917.1"/>
    <property type="molecule type" value="Genomic_DNA"/>
</dbReference>
<keyword evidence="7" id="KW-1185">Reference proteome</keyword>